<organism evidence="3 4">
    <name type="scientific">Bradyrhizobium forestalis</name>
    <dbReference type="NCBI Taxonomy" id="1419263"/>
    <lineage>
        <taxon>Bacteria</taxon>
        <taxon>Pseudomonadati</taxon>
        <taxon>Pseudomonadota</taxon>
        <taxon>Alphaproteobacteria</taxon>
        <taxon>Hyphomicrobiales</taxon>
        <taxon>Nitrobacteraceae</taxon>
        <taxon>Bradyrhizobium</taxon>
    </lineage>
</organism>
<gene>
    <name evidence="3" type="ORF">CVM73_36035</name>
</gene>
<keyword evidence="4" id="KW-1185">Reference proteome</keyword>
<dbReference type="RefSeq" id="WP_100236471.1">
    <property type="nucleotide sequence ID" value="NZ_PGVG01000059.1"/>
</dbReference>
<dbReference type="AlphaFoldDB" id="A0A2M8QY41"/>
<dbReference type="Proteomes" id="UP000231194">
    <property type="component" value="Unassembled WGS sequence"/>
</dbReference>
<dbReference type="OrthoDB" id="8255753at2"/>
<accession>A0A2M8QY41</accession>
<evidence type="ECO:0000256" key="2">
    <source>
        <dbReference type="SAM" id="SignalP"/>
    </source>
</evidence>
<evidence type="ECO:0000256" key="1">
    <source>
        <dbReference type="SAM" id="MobiDB-lite"/>
    </source>
</evidence>
<evidence type="ECO:0008006" key="5">
    <source>
        <dbReference type="Google" id="ProtNLM"/>
    </source>
</evidence>
<feature type="chain" id="PRO_5014682948" description="DUF3551 domain-containing protein" evidence="2">
    <location>
        <begin position="28"/>
        <end position="92"/>
    </location>
</feature>
<comment type="caution">
    <text evidence="3">The sequence shown here is derived from an EMBL/GenBank/DDBJ whole genome shotgun (WGS) entry which is preliminary data.</text>
</comment>
<sequence>MRMMQLALPALATMVLVGFATSTPATARDYPWCAQGGEYDYPGECAYSTYEQCQASVSGRLLYCDRNPRFAYGQQPVPQPRPHRRARPVAPY</sequence>
<evidence type="ECO:0000313" key="4">
    <source>
        <dbReference type="Proteomes" id="UP000231194"/>
    </source>
</evidence>
<keyword evidence="2" id="KW-0732">Signal</keyword>
<feature type="region of interest" description="Disordered" evidence="1">
    <location>
        <begin position="73"/>
        <end position="92"/>
    </location>
</feature>
<protein>
    <recommendedName>
        <fullName evidence="5">DUF3551 domain-containing protein</fullName>
    </recommendedName>
</protein>
<reference evidence="3 4" key="1">
    <citation type="submission" date="2017-11" db="EMBL/GenBank/DDBJ databases">
        <title>Bradyrhizobium forestalis sp. nov., an efficient nitrogen-fixing bacterium isolated from nodules of forest legume species in the Amazon.</title>
        <authorList>
            <person name="Costa E.M."/>
            <person name="Guimaraes A."/>
            <person name="Carvalho T.S."/>
            <person name="Rodrigues T.L."/>
            <person name="Ribeiro P.R.A."/>
            <person name="Lebbe L."/>
            <person name="Willems A."/>
            <person name="Moreira F.M.S."/>
        </authorList>
    </citation>
    <scope>NUCLEOTIDE SEQUENCE [LARGE SCALE GENOMIC DNA]</scope>
    <source>
        <strain evidence="3 4">INPA54B</strain>
    </source>
</reference>
<name>A0A2M8QY41_9BRAD</name>
<dbReference type="InterPro" id="IPR021937">
    <property type="entry name" value="DUF3551"/>
</dbReference>
<evidence type="ECO:0000313" key="3">
    <source>
        <dbReference type="EMBL" id="PJG50471.1"/>
    </source>
</evidence>
<dbReference type="EMBL" id="PGVG01000059">
    <property type="protein sequence ID" value="PJG50471.1"/>
    <property type="molecule type" value="Genomic_DNA"/>
</dbReference>
<dbReference type="Pfam" id="PF12071">
    <property type="entry name" value="DUF3551"/>
    <property type="match status" value="1"/>
</dbReference>
<proteinExistence type="predicted"/>
<feature type="signal peptide" evidence="2">
    <location>
        <begin position="1"/>
        <end position="27"/>
    </location>
</feature>
<feature type="compositionally biased region" description="Basic residues" evidence="1">
    <location>
        <begin position="81"/>
        <end position="92"/>
    </location>
</feature>